<feature type="compositionally biased region" description="Acidic residues" evidence="2">
    <location>
        <begin position="145"/>
        <end position="162"/>
    </location>
</feature>
<evidence type="ECO:0000256" key="1">
    <source>
        <dbReference type="ARBA" id="ARBA00007514"/>
    </source>
</evidence>
<proteinExistence type="inferred from homology"/>
<dbReference type="GO" id="GO:0003743">
    <property type="term" value="F:translation initiation factor activity"/>
    <property type="evidence" value="ECO:0007669"/>
    <property type="project" value="InterPro"/>
</dbReference>
<evidence type="ECO:0000256" key="2">
    <source>
        <dbReference type="SAM" id="MobiDB-lite"/>
    </source>
</evidence>
<dbReference type="OMA" id="WTTKERL"/>
<dbReference type="Gene3D" id="3.30.780.10">
    <property type="entry name" value="SUI1-like domain"/>
    <property type="match status" value="1"/>
</dbReference>
<dbReference type="PANTHER" id="PTHR12789:SF0">
    <property type="entry name" value="DENSITY-REGULATED PROTEIN"/>
    <property type="match status" value="1"/>
</dbReference>
<evidence type="ECO:0000313" key="4">
    <source>
        <dbReference type="EMBL" id="EEC51750.1"/>
    </source>
</evidence>
<reference evidence="5" key="2">
    <citation type="submission" date="2008-08" db="EMBL/GenBank/DDBJ databases">
        <authorList>
            <consortium name="Diatom Consortium"/>
            <person name="Grigoriev I."/>
            <person name="Grimwood J."/>
            <person name="Kuo A."/>
            <person name="Otillar R.P."/>
            <person name="Salamov A."/>
            <person name="Detter J.C."/>
            <person name="Lindquist E."/>
            <person name="Shapiro H."/>
            <person name="Lucas S."/>
            <person name="Glavina del Rio T."/>
            <person name="Pitluck S."/>
            <person name="Rokhsar D."/>
            <person name="Bowler C."/>
        </authorList>
    </citation>
    <scope>GENOME REANNOTATION</scope>
    <source>
        <strain evidence="5">CCAP 1055/1</strain>
    </source>
</reference>
<feature type="region of interest" description="Disordered" evidence="2">
    <location>
        <begin position="135"/>
        <end position="191"/>
    </location>
</feature>
<dbReference type="InterPro" id="IPR046447">
    <property type="entry name" value="DENR_C"/>
</dbReference>
<dbReference type="GO" id="GO:0003729">
    <property type="term" value="F:mRNA binding"/>
    <property type="evidence" value="ECO:0007669"/>
    <property type="project" value="TreeGrafter"/>
</dbReference>
<dbReference type="CDD" id="cd11607">
    <property type="entry name" value="DENR_C"/>
    <property type="match status" value="1"/>
</dbReference>
<dbReference type="GeneID" id="7196461"/>
<comment type="similarity">
    <text evidence="1">Belongs to the DENR family.</text>
</comment>
<sequence length="291" mass="32048">MSETVAIPEDNDSNLLPRRSVVYCGACGMPPEYCPYGPDFETHCDPWLARHHPELRALLAERRGTVVTAPASVKPTTDVPTPARPAHPWTTADRLTAFYEQYVPDKVDSVPALLEKYAGKEDKLFLALTKKYGPEPSDPYYSDSADYDDDEESNDDDADDDDNRVPADGADVTSDSNQKNKKRRGAAAKKVSEGTVATRVVVQKISQRKRRHLTVIQGMETVPGIKLKDASKMFSKRFAGSSSVKETAVGTKEIIIQGDHQVDVAEMIVDKFGVAESCVFLDMDGDVVPLR</sequence>
<gene>
    <name evidence="4" type="ORF">PHATRDRAFT_31987</name>
</gene>
<dbReference type="RefSeq" id="XP_002177287.1">
    <property type="nucleotide sequence ID" value="XM_002177251.1"/>
</dbReference>
<dbReference type="KEGG" id="pti:PHATRDRAFT_31987"/>
<dbReference type="GO" id="GO:0001731">
    <property type="term" value="P:formation of translation preinitiation complex"/>
    <property type="evidence" value="ECO:0007669"/>
    <property type="project" value="TreeGrafter"/>
</dbReference>
<evidence type="ECO:0000259" key="3">
    <source>
        <dbReference type="PROSITE" id="PS50296"/>
    </source>
</evidence>
<dbReference type="eggNOG" id="KOG3239">
    <property type="taxonomic scope" value="Eukaryota"/>
</dbReference>
<dbReference type="SUPFAM" id="SSF55159">
    <property type="entry name" value="eIF1-like"/>
    <property type="match status" value="1"/>
</dbReference>
<dbReference type="EMBL" id="CM000605">
    <property type="protein sequence ID" value="EEC51750.1"/>
    <property type="molecule type" value="Genomic_DNA"/>
</dbReference>
<dbReference type="Pfam" id="PF21023">
    <property type="entry name" value="DENR_N"/>
    <property type="match status" value="1"/>
</dbReference>
<keyword evidence="5" id="KW-1185">Reference proteome</keyword>
<feature type="domain" description="SUI1" evidence="3">
    <location>
        <begin position="200"/>
        <end position="272"/>
    </location>
</feature>
<dbReference type="InterPro" id="IPR036877">
    <property type="entry name" value="SUI1_dom_sf"/>
</dbReference>
<dbReference type="InterPro" id="IPR048517">
    <property type="entry name" value="DENR_N"/>
</dbReference>
<dbReference type="Proteomes" id="UP000000759">
    <property type="component" value="Chromosome 1"/>
</dbReference>
<feature type="compositionally biased region" description="Low complexity" evidence="2">
    <location>
        <begin position="135"/>
        <end position="144"/>
    </location>
</feature>
<dbReference type="InterPro" id="IPR001950">
    <property type="entry name" value="SUI1"/>
</dbReference>
<evidence type="ECO:0000313" key="5">
    <source>
        <dbReference type="Proteomes" id="UP000000759"/>
    </source>
</evidence>
<dbReference type="Pfam" id="PF01253">
    <property type="entry name" value="SUI1"/>
    <property type="match status" value="1"/>
</dbReference>
<dbReference type="PaxDb" id="2850-Phatr31987"/>
<dbReference type="InterPro" id="IPR050318">
    <property type="entry name" value="DENR/SUI1_TIF"/>
</dbReference>
<dbReference type="PANTHER" id="PTHR12789">
    <property type="entry name" value="DENSITY-REGULATED PROTEIN HOMOLOG"/>
    <property type="match status" value="1"/>
</dbReference>
<protein>
    <recommendedName>
        <fullName evidence="3">SUI1 domain-containing protein</fullName>
    </recommendedName>
</protein>
<name>B7FPW6_PHATC</name>
<accession>B7FPW6</accession>
<dbReference type="STRING" id="556484.B7FPW6"/>
<organism evidence="4 5">
    <name type="scientific">Phaeodactylum tricornutum (strain CCAP 1055/1)</name>
    <dbReference type="NCBI Taxonomy" id="556484"/>
    <lineage>
        <taxon>Eukaryota</taxon>
        <taxon>Sar</taxon>
        <taxon>Stramenopiles</taxon>
        <taxon>Ochrophyta</taxon>
        <taxon>Bacillariophyta</taxon>
        <taxon>Bacillariophyceae</taxon>
        <taxon>Bacillariophycidae</taxon>
        <taxon>Naviculales</taxon>
        <taxon>Phaeodactylaceae</taxon>
        <taxon>Phaeodactylum</taxon>
    </lineage>
</organism>
<dbReference type="GO" id="GO:0002188">
    <property type="term" value="P:translation reinitiation"/>
    <property type="evidence" value="ECO:0007669"/>
    <property type="project" value="TreeGrafter"/>
</dbReference>
<dbReference type="InParanoid" id="B7FPW6"/>
<dbReference type="AlphaFoldDB" id="B7FPW6"/>
<dbReference type="HOGENOM" id="CLU_073511_0_1_1"/>
<reference evidence="4 5" key="1">
    <citation type="journal article" date="2008" name="Nature">
        <title>The Phaeodactylum genome reveals the evolutionary history of diatom genomes.</title>
        <authorList>
            <person name="Bowler C."/>
            <person name="Allen A.E."/>
            <person name="Badger J.H."/>
            <person name="Grimwood J."/>
            <person name="Jabbari K."/>
            <person name="Kuo A."/>
            <person name="Maheswari U."/>
            <person name="Martens C."/>
            <person name="Maumus F."/>
            <person name="Otillar R.P."/>
            <person name="Rayko E."/>
            <person name="Salamov A."/>
            <person name="Vandepoele K."/>
            <person name="Beszteri B."/>
            <person name="Gruber A."/>
            <person name="Heijde M."/>
            <person name="Katinka M."/>
            <person name="Mock T."/>
            <person name="Valentin K."/>
            <person name="Verret F."/>
            <person name="Berges J.A."/>
            <person name="Brownlee C."/>
            <person name="Cadoret J.P."/>
            <person name="Chiovitti A."/>
            <person name="Choi C.J."/>
            <person name="Coesel S."/>
            <person name="De Martino A."/>
            <person name="Detter J.C."/>
            <person name="Durkin C."/>
            <person name="Falciatore A."/>
            <person name="Fournet J."/>
            <person name="Haruta M."/>
            <person name="Huysman M.J."/>
            <person name="Jenkins B.D."/>
            <person name="Jiroutova K."/>
            <person name="Jorgensen R.E."/>
            <person name="Joubert Y."/>
            <person name="Kaplan A."/>
            <person name="Kroger N."/>
            <person name="Kroth P.G."/>
            <person name="La Roche J."/>
            <person name="Lindquist E."/>
            <person name="Lommer M."/>
            <person name="Martin-Jezequel V."/>
            <person name="Lopez P.J."/>
            <person name="Lucas S."/>
            <person name="Mangogna M."/>
            <person name="McGinnis K."/>
            <person name="Medlin L.K."/>
            <person name="Montsant A."/>
            <person name="Oudot-Le Secq M.P."/>
            <person name="Napoli C."/>
            <person name="Obornik M."/>
            <person name="Parker M.S."/>
            <person name="Petit J.L."/>
            <person name="Porcel B.M."/>
            <person name="Poulsen N."/>
            <person name="Robison M."/>
            <person name="Rychlewski L."/>
            <person name="Rynearson T.A."/>
            <person name="Schmutz J."/>
            <person name="Shapiro H."/>
            <person name="Siaut M."/>
            <person name="Stanley M."/>
            <person name="Sussman M.R."/>
            <person name="Taylor A.R."/>
            <person name="Vardi A."/>
            <person name="von Dassow P."/>
            <person name="Vyverman W."/>
            <person name="Willis A."/>
            <person name="Wyrwicz L.S."/>
            <person name="Rokhsar D.S."/>
            <person name="Weissenbach J."/>
            <person name="Armbrust E.V."/>
            <person name="Green B.R."/>
            <person name="Van de Peer Y."/>
            <person name="Grigoriev I.V."/>
        </authorList>
    </citation>
    <scope>NUCLEOTIDE SEQUENCE [LARGE SCALE GENOMIC DNA]</scope>
    <source>
        <strain evidence="4 5">CCAP 1055/1</strain>
    </source>
</reference>
<dbReference type="OrthoDB" id="277199at2759"/>
<dbReference type="PROSITE" id="PS50296">
    <property type="entry name" value="SUI1"/>
    <property type="match status" value="1"/>
</dbReference>